<evidence type="ECO:0000313" key="1">
    <source>
        <dbReference type="EMBL" id="NSL52169.1"/>
    </source>
</evidence>
<dbReference type="AlphaFoldDB" id="A0A8J8GET1"/>
<organism evidence="1 2">
    <name type="scientific">Calidifontibacillus erzurumensis</name>
    <dbReference type="NCBI Taxonomy" id="2741433"/>
    <lineage>
        <taxon>Bacteria</taxon>
        <taxon>Bacillati</taxon>
        <taxon>Bacillota</taxon>
        <taxon>Bacilli</taxon>
        <taxon>Bacillales</taxon>
        <taxon>Bacillaceae</taxon>
        <taxon>Calidifontibacillus/Schinkia group</taxon>
        <taxon>Calidifontibacillus</taxon>
    </lineage>
</organism>
<evidence type="ECO:0000313" key="2">
    <source>
        <dbReference type="Proteomes" id="UP000625804"/>
    </source>
</evidence>
<dbReference type="RefSeq" id="WP_173731375.1">
    <property type="nucleotide sequence ID" value="NZ_JABTTE010000013.1"/>
</dbReference>
<protein>
    <submittedName>
        <fullName evidence="1">Uncharacterized protein</fullName>
    </submittedName>
</protein>
<reference evidence="1" key="1">
    <citation type="submission" date="2020-06" db="EMBL/GenBank/DDBJ databases">
        <title>A novel thermopfilic bacterium from Erzurum, Turkey.</title>
        <authorList>
            <person name="Adiguzel A."/>
            <person name="Ay H."/>
            <person name="Baltaci M.O."/>
        </authorList>
    </citation>
    <scope>NUCLEOTIDE SEQUENCE</scope>
    <source>
        <strain evidence="1">P2</strain>
    </source>
</reference>
<comment type="caution">
    <text evidence="1">The sequence shown here is derived from an EMBL/GenBank/DDBJ whole genome shotgun (WGS) entry which is preliminary data.</text>
</comment>
<sequence>MEKHDENIHIKSNNLKNRVENQKINEENKYKKNQIEYINIYWDEWR</sequence>
<name>A0A8J8GET1_9BACI</name>
<dbReference type="Proteomes" id="UP000625804">
    <property type="component" value="Unassembled WGS sequence"/>
</dbReference>
<dbReference type="EMBL" id="JABTTE010000013">
    <property type="protein sequence ID" value="NSL52169.1"/>
    <property type="molecule type" value="Genomic_DNA"/>
</dbReference>
<keyword evidence="2" id="KW-1185">Reference proteome</keyword>
<accession>A0A8J8GET1</accession>
<gene>
    <name evidence="1" type="ORF">HR057_10425</name>
</gene>
<proteinExistence type="predicted"/>